<dbReference type="PANTHER" id="PTHR11808:SF86">
    <property type="entry name" value="METHIONINE GAMMA-LYASE"/>
    <property type="match status" value="1"/>
</dbReference>
<sequence length="441" mass="47493">MTDHKTPETEAELTGATPRRRPKADVLEVGGRRLSPSTLMMGHAFDPALSEGSLKPPIFLTSTFVFENAAAGKRHFEGVTGKRPGGADGLVYSRFNGPNQEILEDRLGIWEDAEDALVFSSGMSAIATLMLALVKPGDVIVHSAPLYAATETLIGRILGRFGVTFLDFPAGATEAEIESVVERAKAQGNVSLIYLESPANPTNALVDIEAVSRVRDRLLDGEAKPPIAIDNTFLGPLWQQPLQHGADLVVYSLTKYAGGHSDLVAGGVSGRKAWIDPIRMMRNTIGTISDPNTAWMLLRSLETLELRMSRAGENAAKVCAFFRDHPKVESVGYLGFLKEGSRQADIYNRHCTGAGSTFSLYLKGGERESFAFLDALKIAKLAVSLGGTETLASCPAAMTHLSVPDERKQELGITDNLVRISVGVENADDLIADFDQALRAV</sequence>
<evidence type="ECO:0000313" key="7">
    <source>
        <dbReference type="Proteomes" id="UP000570166"/>
    </source>
</evidence>
<comment type="similarity">
    <text evidence="4">Belongs to the trans-sulfuration enzymes family.</text>
</comment>
<evidence type="ECO:0000256" key="5">
    <source>
        <dbReference type="SAM" id="MobiDB-lite"/>
    </source>
</evidence>
<protein>
    <submittedName>
        <fullName evidence="6">Cystathionine gamma-synthase family protein</fullName>
    </submittedName>
</protein>
<evidence type="ECO:0000256" key="1">
    <source>
        <dbReference type="ARBA" id="ARBA00001933"/>
    </source>
</evidence>
<dbReference type="Pfam" id="PF01053">
    <property type="entry name" value="Cys_Met_Meta_PP"/>
    <property type="match status" value="1"/>
</dbReference>
<dbReference type="FunFam" id="3.40.640.10:FF:000046">
    <property type="entry name" value="Cystathionine gamma-lyase"/>
    <property type="match status" value="1"/>
</dbReference>
<evidence type="ECO:0000256" key="2">
    <source>
        <dbReference type="ARBA" id="ARBA00022898"/>
    </source>
</evidence>
<dbReference type="EMBL" id="JACEIB010000007">
    <property type="protein sequence ID" value="MBA2934890.1"/>
    <property type="molecule type" value="Genomic_DNA"/>
</dbReference>
<feature type="modified residue" description="N6-(pyridoxal phosphate)lysine" evidence="3">
    <location>
        <position position="255"/>
    </location>
</feature>
<dbReference type="Gene3D" id="3.40.640.10">
    <property type="entry name" value="Type I PLP-dependent aspartate aminotransferase-like (Major domain)"/>
    <property type="match status" value="1"/>
</dbReference>
<reference evidence="6 7" key="1">
    <citation type="submission" date="2020-07" db="EMBL/GenBank/DDBJ databases">
        <authorList>
            <person name="Sun Q."/>
        </authorList>
    </citation>
    <scope>NUCLEOTIDE SEQUENCE [LARGE SCALE GENOMIC DNA]</scope>
    <source>
        <strain evidence="6 7">CGMCC 1.13654</strain>
    </source>
</reference>
<dbReference type="InterPro" id="IPR015422">
    <property type="entry name" value="PyrdxlP-dep_Trfase_small"/>
</dbReference>
<dbReference type="InterPro" id="IPR000277">
    <property type="entry name" value="Cys/Met-Metab_PyrdxlP-dep_enz"/>
</dbReference>
<dbReference type="InterPro" id="IPR015421">
    <property type="entry name" value="PyrdxlP-dep_Trfase_major"/>
</dbReference>
<organism evidence="6 7">
    <name type="scientific">Sphingomonas chungangi</name>
    <dbReference type="NCBI Taxonomy" id="2683589"/>
    <lineage>
        <taxon>Bacteria</taxon>
        <taxon>Pseudomonadati</taxon>
        <taxon>Pseudomonadota</taxon>
        <taxon>Alphaproteobacteria</taxon>
        <taxon>Sphingomonadales</taxon>
        <taxon>Sphingomonadaceae</taxon>
        <taxon>Sphingomonas</taxon>
    </lineage>
</organism>
<evidence type="ECO:0000256" key="4">
    <source>
        <dbReference type="RuleBase" id="RU362118"/>
    </source>
</evidence>
<gene>
    <name evidence="6" type="ORF">HZF05_12350</name>
</gene>
<dbReference type="CDD" id="cd00614">
    <property type="entry name" value="CGS_like"/>
    <property type="match status" value="1"/>
</dbReference>
<evidence type="ECO:0000313" key="6">
    <source>
        <dbReference type="EMBL" id="MBA2934890.1"/>
    </source>
</evidence>
<dbReference type="PIRSF" id="PIRSF001434">
    <property type="entry name" value="CGS"/>
    <property type="match status" value="1"/>
</dbReference>
<keyword evidence="7" id="KW-1185">Reference proteome</keyword>
<keyword evidence="2 3" id="KW-0663">Pyridoxal phosphate</keyword>
<comment type="caution">
    <text evidence="6">The sequence shown here is derived from an EMBL/GenBank/DDBJ whole genome shotgun (WGS) entry which is preliminary data.</text>
</comment>
<dbReference type="GO" id="GO:0016846">
    <property type="term" value="F:carbon-sulfur lyase activity"/>
    <property type="evidence" value="ECO:0007669"/>
    <property type="project" value="TreeGrafter"/>
</dbReference>
<dbReference type="PANTHER" id="PTHR11808">
    <property type="entry name" value="TRANS-SULFURATION ENZYME FAMILY MEMBER"/>
    <property type="match status" value="1"/>
</dbReference>
<dbReference type="RefSeq" id="WP_160366664.1">
    <property type="nucleotide sequence ID" value="NZ_JACEIB010000007.1"/>
</dbReference>
<dbReference type="InterPro" id="IPR015424">
    <property type="entry name" value="PyrdxlP-dep_Trfase"/>
</dbReference>
<feature type="region of interest" description="Disordered" evidence="5">
    <location>
        <begin position="1"/>
        <end position="24"/>
    </location>
</feature>
<accession>A0A838L7J5</accession>
<dbReference type="AlphaFoldDB" id="A0A838L7J5"/>
<evidence type="ECO:0000256" key="3">
    <source>
        <dbReference type="PIRSR" id="PIRSR001434-2"/>
    </source>
</evidence>
<dbReference type="NCBIfam" id="NF005455">
    <property type="entry name" value="PRK07049.1"/>
    <property type="match status" value="1"/>
</dbReference>
<dbReference type="GO" id="GO:0019346">
    <property type="term" value="P:transsulfuration"/>
    <property type="evidence" value="ECO:0007669"/>
    <property type="project" value="InterPro"/>
</dbReference>
<dbReference type="GO" id="GO:0005737">
    <property type="term" value="C:cytoplasm"/>
    <property type="evidence" value="ECO:0007669"/>
    <property type="project" value="TreeGrafter"/>
</dbReference>
<proteinExistence type="inferred from homology"/>
<dbReference type="Gene3D" id="3.90.1150.10">
    <property type="entry name" value="Aspartate Aminotransferase, domain 1"/>
    <property type="match status" value="1"/>
</dbReference>
<dbReference type="SUPFAM" id="SSF53383">
    <property type="entry name" value="PLP-dependent transferases"/>
    <property type="match status" value="1"/>
</dbReference>
<name>A0A838L7J5_9SPHN</name>
<dbReference type="Proteomes" id="UP000570166">
    <property type="component" value="Unassembled WGS sequence"/>
</dbReference>
<dbReference type="GO" id="GO:0030170">
    <property type="term" value="F:pyridoxal phosphate binding"/>
    <property type="evidence" value="ECO:0007669"/>
    <property type="project" value="InterPro"/>
</dbReference>
<comment type="cofactor">
    <cofactor evidence="1 4">
        <name>pyridoxal 5'-phosphate</name>
        <dbReference type="ChEBI" id="CHEBI:597326"/>
    </cofactor>
</comment>